<dbReference type="Gene3D" id="2.40.160.50">
    <property type="entry name" value="membrane protein fhac: a member of the omp85/tpsb transporter family"/>
    <property type="match status" value="1"/>
</dbReference>
<evidence type="ECO:0000259" key="7">
    <source>
        <dbReference type="Pfam" id="PF01103"/>
    </source>
</evidence>
<evidence type="ECO:0000256" key="1">
    <source>
        <dbReference type="ARBA" id="ARBA00004370"/>
    </source>
</evidence>
<evidence type="ECO:0000256" key="4">
    <source>
        <dbReference type="ARBA" id="ARBA00023136"/>
    </source>
</evidence>
<comment type="caution">
    <text evidence="8">The sequence shown here is derived from an EMBL/GenBank/DDBJ whole genome shotgun (WGS) entry which is preliminary data.</text>
</comment>
<evidence type="ECO:0000256" key="2">
    <source>
        <dbReference type="ARBA" id="ARBA00022692"/>
    </source>
</evidence>
<evidence type="ECO:0000313" key="8">
    <source>
        <dbReference type="EMBL" id="MBO8437402.1"/>
    </source>
</evidence>
<keyword evidence="4" id="KW-0472">Membrane</keyword>
<dbReference type="PANTHER" id="PTHR12815:SF47">
    <property type="entry name" value="TRANSLOCATION AND ASSEMBLY MODULE SUBUNIT TAMA"/>
    <property type="match status" value="1"/>
</dbReference>
<dbReference type="PROSITE" id="PS51257">
    <property type="entry name" value="PROKAR_LIPOPROTEIN"/>
    <property type="match status" value="1"/>
</dbReference>
<evidence type="ECO:0000313" key="9">
    <source>
        <dbReference type="Proteomes" id="UP000823636"/>
    </source>
</evidence>
<evidence type="ECO:0000256" key="3">
    <source>
        <dbReference type="ARBA" id="ARBA00022729"/>
    </source>
</evidence>
<reference evidence="8" key="1">
    <citation type="submission" date="2020-10" db="EMBL/GenBank/DDBJ databases">
        <authorList>
            <person name="Gilroy R."/>
        </authorList>
    </citation>
    <scope>NUCLEOTIDE SEQUENCE</scope>
    <source>
        <strain evidence="8">G3-4614</strain>
    </source>
</reference>
<evidence type="ECO:0000256" key="5">
    <source>
        <dbReference type="ARBA" id="ARBA00023237"/>
    </source>
</evidence>
<organism evidence="8 9">
    <name type="scientific">Candidatus Caccoplasma merdipullorum</name>
    <dbReference type="NCBI Taxonomy" id="2840718"/>
    <lineage>
        <taxon>Bacteria</taxon>
        <taxon>Pseudomonadati</taxon>
        <taxon>Bacteroidota</taxon>
        <taxon>Bacteroidia</taxon>
        <taxon>Bacteroidales</taxon>
        <taxon>Bacteroidaceae</taxon>
        <taxon>Bacteroidaceae incertae sedis</taxon>
        <taxon>Candidatus Caccoplasma</taxon>
    </lineage>
</organism>
<proteinExistence type="predicted"/>
<reference evidence="8" key="2">
    <citation type="journal article" date="2021" name="PeerJ">
        <title>Extensive microbial diversity within the chicken gut microbiome revealed by metagenomics and culture.</title>
        <authorList>
            <person name="Gilroy R."/>
            <person name="Ravi A."/>
            <person name="Getino M."/>
            <person name="Pursley I."/>
            <person name="Horton D.L."/>
            <person name="Alikhan N.F."/>
            <person name="Baker D."/>
            <person name="Gharbi K."/>
            <person name="Hall N."/>
            <person name="Watson M."/>
            <person name="Adriaenssens E.M."/>
            <person name="Foster-Nyarko E."/>
            <person name="Jarju S."/>
            <person name="Secka A."/>
            <person name="Antonio M."/>
            <person name="Oren A."/>
            <person name="Chaudhuri R.R."/>
            <person name="La Ragione R."/>
            <person name="Hildebrand F."/>
            <person name="Pallen M.J."/>
        </authorList>
    </citation>
    <scope>NUCLEOTIDE SEQUENCE</scope>
    <source>
        <strain evidence="8">G3-4614</strain>
    </source>
</reference>
<feature type="domain" description="Bacterial surface antigen (D15)" evidence="7">
    <location>
        <begin position="394"/>
        <end position="750"/>
    </location>
</feature>
<sequence>MTKLSIKIAILFCMAILAGCSTTKRLGEDEVLYVGVKSMNIESQHEEGIDAATKSEVKAELSVKPNNPLYSPYWRTPFPFGLLVYNYCRPTKDKGFKYWFYNKFSREPVLISSVAPDLRMKLVESMLGNAGYFNSTATYDLLYKKRNDKKARISYQVDVAKPWVYGDISFPEVTDTLTSMINKIKDASLLRPGLRYDTDTLEAERVRIATHLRNNGYYFFRPEYIRFLADTTQAAYKVMIKVVLQDPLPRNAVRQYKIGKINVYIASAGGKGDIDTMQITSRRRYRRAREGFTVTYQQPLKVKWTLIRRSITVRTGRLYSLEEQTLSQSNLSRTGVFSYVNTTAQIDSLNPEVLNMRFELAMAKPIEASFEVDLNSKSNSFLGPNMLFSISHNNILGGGEKLSLQLNGSYEWQTGANRASSSSLMNSYEFGATIALTFPRLLIPHFIKEPRRFTRTTDFKIGADLMNRPNYFRIVSFSASMEYNFSTTRYSSHTLNPFKLLYNKLLNTTSSFEATLQDNPAIALSFRDQFIPMMRYVYNFNKYVGRHDYNRISFKVEATQAGNLLYGIMLPFKKQKPYNFFGNQFSQFVKGELEFKYFRCLWGDNWLASRLLVGAGHAYGNSSVIPYSEQFYIGGANSIRAFTVRSLGPGSYRPDFDNPNYYFDQTGNFKLEANVELRFKLVGNLHCAVFLDAGNIWLLQDDPARPGGKLQGSTFFKDIALGTGFGIRYDLSVIVVRLDLGIGLHAPYDTGKSGYYNMTSFKKSLGLHLAIGYPF</sequence>
<dbReference type="InterPro" id="IPR039910">
    <property type="entry name" value="D15-like"/>
</dbReference>
<dbReference type="Gene3D" id="3.10.20.310">
    <property type="entry name" value="membrane protein fhac"/>
    <property type="match status" value="1"/>
</dbReference>
<keyword evidence="2" id="KW-0812">Transmembrane</keyword>
<dbReference type="Proteomes" id="UP000823636">
    <property type="component" value="Unassembled WGS sequence"/>
</dbReference>
<gene>
    <name evidence="8" type="ORF">IAC54_00685</name>
</gene>
<comment type="subcellular location">
    <subcellularLocation>
        <location evidence="1">Membrane</location>
    </subcellularLocation>
</comment>
<dbReference type="PANTHER" id="PTHR12815">
    <property type="entry name" value="SORTING AND ASSEMBLY MACHINERY SAMM50 PROTEIN FAMILY MEMBER"/>
    <property type="match status" value="1"/>
</dbReference>
<dbReference type="EMBL" id="JADIMW010000006">
    <property type="protein sequence ID" value="MBO8437402.1"/>
    <property type="molecule type" value="Genomic_DNA"/>
</dbReference>
<dbReference type="GO" id="GO:0019867">
    <property type="term" value="C:outer membrane"/>
    <property type="evidence" value="ECO:0007669"/>
    <property type="project" value="InterPro"/>
</dbReference>
<dbReference type="AlphaFoldDB" id="A0A9D9E0Q3"/>
<feature type="signal peptide" evidence="6">
    <location>
        <begin position="1"/>
        <end position="18"/>
    </location>
</feature>
<evidence type="ECO:0000256" key="6">
    <source>
        <dbReference type="SAM" id="SignalP"/>
    </source>
</evidence>
<feature type="chain" id="PRO_5038649169" evidence="6">
    <location>
        <begin position="19"/>
        <end position="775"/>
    </location>
</feature>
<dbReference type="Pfam" id="PF01103">
    <property type="entry name" value="Omp85"/>
    <property type="match status" value="1"/>
</dbReference>
<accession>A0A9D9E0Q3</accession>
<keyword evidence="5" id="KW-0998">Cell outer membrane</keyword>
<keyword evidence="3 6" id="KW-0732">Signal</keyword>
<name>A0A9D9E0Q3_9BACT</name>
<dbReference type="InterPro" id="IPR000184">
    <property type="entry name" value="Bac_surfAg_D15"/>
</dbReference>
<protein>
    <submittedName>
        <fullName evidence="8">BamA/TamA family outer membrane protein</fullName>
    </submittedName>
</protein>